<feature type="domain" description="VTT" evidence="7">
    <location>
        <begin position="1"/>
        <end position="111"/>
    </location>
</feature>
<keyword evidence="3 6" id="KW-0812">Transmembrane</keyword>
<dbReference type="EMBL" id="CP104395">
    <property type="protein sequence ID" value="WEL19735.1"/>
    <property type="molecule type" value="Genomic_DNA"/>
</dbReference>
<dbReference type="InterPro" id="IPR032816">
    <property type="entry name" value="VTT_dom"/>
</dbReference>
<dbReference type="PANTHER" id="PTHR12677:SF59">
    <property type="entry name" value="GOLGI APPARATUS MEMBRANE PROTEIN TVP38-RELATED"/>
    <property type="match status" value="1"/>
</dbReference>
<evidence type="ECO:0000313" key="9">
    <source>
        <dbReference type="Proteomes" id="UP001218034"/>
    </source>
</evidence>
<proteinExistence type="predicted"/>
<evidence type="ECO:0000256" key="2">
    <source>
        <dbReference type="ARBA" id="ARBA00022475"/>
    </source>
</evidence>
<feature type="transmembrane region" description="Helical" evidence="6">
    <location>
        <begin position="121"/>
        <end position="139"/>
    </location>
</feature>
<keyword evidence="5 6" id="KW-0472">Membrane</keyword>
<organism evidence="8 9">
    <name type="scientific">Candidatus Nanohalococcus occultus</name>
    <dbReference type="NCBI Taxonomy" id="2978047"/>
    <lineage>
        <taxon>Archaea</taxon>
        <taxon>Candidatus Nanohalarchaeota</taxon>
        <taxon>Candidatus Nanohalarchaeota incertae sedis</taxon>
        <taxon>Candidatus Nanohalococcus</taxon>
    </lineage>
</organism>
<reference evidence="8 9" key="1">
    <citation type="submission" date="2022-09" db="EMBL/GenBank/DDBJ databases">
        <title>Xylan utilization by haloarchaea-nanohaloarchaea associations.</title>
        <authorList>
            <person name="Yakimov M."/>
        </authorList>
    </citation>
    <scope>NUCLEOTIDE SEQUENCE [LARGE SCALE GENOMIC DNA]</scope>
    <source>
        <strain evidence="8 9">SVXNc</strain>
    </source>
</reference>
<dbReference type="InterPro" id="IPR015414">
    <property type="entry name" value="TMEM64"/>
</dbReference>
<evidence type="ECO:0000256" key="5">
    <source>
        <dbReference type="ARBA" id="ARBA00023136"/>
    </source>
</evidence>
<evidence type="ECO:0000313" key="8">
    <source>
        <dbReference type="EMBL" id="WEL19735.1"/>
    </source>
</evidence>
<comment type="subcellular location">
    <subcellularLocation>
        <location evidence="1">Cell membrane</location>
        <topology evidence="1">Multi-pass membrane protein</topology>
    </subcellularLocation>
</comment>
<sequence length="152" mass="16655">MAGGYLFGAFKGTVYSMIGVTIGSAIAFWLSRKYGRPYVESKIDIDLMEEFDEFIEKHGRKSVFLIFLIPGLPDDAVCFVSGLTKIPLRQLVVLALIARTPAFLLASMAGSSLAASEMMKFGVFSLVLVLSSVIGYLKLDEIQEYLDKTLPG</sequence>
<evidence type="ECO:0000256" key="4">
    <source>
        <dbReference type="ARBA" id="ARBA00022989"/>
    </source>
</evidence>
<dbReference type="PANTHER" id="PTHR12677">
    <property type="entry name" value="GOLGI APPARATUS MEMBRANE PROTEIN TVP38-RELATED"/>
    <property type="match status" value="1"/>
</dbReference>
<evidence type="ECO:0000256" key="1">
    <source>
        <dbReference type="ARBA" id="ARBA00004651"/>
    </source>
</evidence>
<accession>A0ABY8CGW0</accession>
<feature type="transmembrane region" description="Helical" evidence="6">
    <location>
        <begin position="12"/>
        <end position="30"/>
    </location>
</feature>
<protein>
    <submittedName>
        <fullName evidence="8">Membrane protein DegA family</fullName>
    </submittedName>
</protein>
<evidence type="ECO:0000256" key="6">
    <source>
        <dbReference type="SAM" id="Phobius"/>
    </source>
</evidence>
<evidence type="ECO:0000256" key="3">
    <source>
        <dbReference type="ARBA" id="ARBA00022692"/>
    </source>
</evidence>
<dbReference type="Proteomes" id="UP001218034">
    <property type="component" value="Chromosome"/>
</dbReference>
<keyword evidence="9" id="KW-1185">Reference proteome</keyword>
<evidence type="ECO:0000259" key="7">
    <source>
        <dbReference type="Pfam" id="PF09335"/>
    </source>
</evidence>
<feature type="transmembrane region" description="Helical" evidence="6">
    <location>
        <begin position="91"/>
        <end position="115"/>
    </location>
</feature>
<name>A0ABY8CGW0_9ARCH</name>
<keyword evidence="2" id="KW-1003">Cell membrane</keyword>
<gene>
    <name evidence="8" type="ORF">SVXNc_0721</name>
</gene>
<keyword evidence="4 6" id="KW-1133">Transmembrane helix</keyword>
<dbReference type="Pfam" id="PF09335">
    <property type="entry name" value="VTT_dom"/>
    <property type="match status" value="1"/>
</dbReference>